<feature type="compositionally biased region" description="Polar residues" evidence="1">
    <location>
        <begin position="54"/>
        <end position="68"/>
    </location>
</feature>
<dbReference type="EMBL" id="BLXT01004151">
    <property type="protein sequence ID" value="GFO10317.1"/>
    <property type="molecule type" value="Genomic_DNA"/>
</dbReference>
<feature type="region of interest" description="Disordered" evidence="1">
    <location>
        <begin position="1"/>
        <end position="33"/>
    </location>
</feature>
<organism evidence="2 3">
    <name type="scientific">Plakobranchus ocellatus</name>
    <dbReference type="NCBI Taxonomy" id="259542"/>
    <lineage>
        <taxon>Eukaryota</taxon>
        <taxon>Metazoa</taxon>
        <taxon>Spiralia</taxon>
        <taxon>Lophotrochozoa</taxon>
        <taxon>Mollusca</taxon>
        <taxon>Gastropoda</taxon>
        <taxon>Heterobranchia</taxon>
        <taxon>Euthyneura</taxon>
        <taxon>Panpulmonata</taxon>
        <taxon>Sacoglossa</taxon>
        <taxon>Placobranchoidea</taxon>
        <taxon>Plakobranchidae</taxon>
        <taxon>Plakobranchus</taxon>
    </lineage>
</organism>
<accession>A0AAV4ATL6</accession>
<feature type="compositionally biased region" description="Basic and acidic residues" evidence="1">
    <location>
        <begin position="114"/>
        <end position="124"/>
    </location>
</feature>
<proteinExistence type="predicted"/>
<feature type="region of interest" description="Disordered" evidence="1">
    <location>
        <begin position="49"/>
        <end position="124"/>
    </location>
</feature>
<reference evidence="2 3" key="1">
    <citation type="journal article" date="2021" name="Elife">
        <title>Chloroplast acquisition without the gene transfer in kleptoplastic sea slugs, Plakobranchus ocellatus.</title>
        <authorList>
            <person name="Maeda T."/>
            <person name="Takahashi S."/>
            <person name="Yoshida T."/>
            <person name="Shimamura S."/>
            <person name="Takaki Y."/>
            <person name="Nagai Y."/>
            <person name="Toyoda A."/>
            <person name="Suzuki Y."/>
            <person name="Arimoto A."/>
            <person name="Ishii H."/>
            <person name="Satoh N."/>
            <person name="Nishiyama T."/>
            <person name="Hasebe M."/>
            <person name="Maruyama T."/>
            <person name="Minagawa J."/>
            <person name="Obokata J."/>
            <person name="Shigenobu S."/>
        </authorList>
    </citation>
    <scope>NUCLEOTIDE SEQUENCE [LARGE SCALE GENOMIC DNA]</scope>
</reference>
<evidence type="ECO:0000256" key="1">
    <source>
        <dbReference type="SAM" id="MobiDB-lite"/>
    </source>
</evidence>
<evidence type="ECO:0000313" key="3">
    <source>
        <dbReference type="Proteomes" id="UP000735302"/>
    </source>
</evidence>
<sequence length="124" mass="13424">MDEKSQNSYEPSNSRTFSRQAAGAAFPTRRMPGSYFVGNSDAIGLAEREFKPTARTSQEIQSKGSPQQGDLRLSGPLTGQGTGGGVQTRDRRIPADIRAGAPAIVPPTPPLSYYEKEKKKDCYS</sequence>
<dbReference type="AlphaFoldDB" id="A0AAV4ATL6"/>
<evidence type="ECO:0000313" key="2">
    <source>
        <dbReference type="EMBL" id="GFO10317.1"/>
    </source>
</evidence>
<comment type="caution">
    <text evidence="2">The sequence shown here is derived from an EMBL/GenBank/DDBJ whole genome shotgun (WGS) entry which is preliminary data.</text>
</comment>
<gene>
    <name evidence="2" type="ORF">PoB_003682200</name>
</gene>
<protein>
    <submittedName>
        <fullName evidence="2">Uncharacterized protein</fullName>
    </submittedName>
</protein>
<dbReference type="Proteomes" id="UP000735302">
    <property type="component" value="Unassembled WGS sequence"/>
</dbReference>
<feature type="compositionally biased region" description="Polar residues" evidence="1">
    <location>
        <begin position="1"/>
        <end position="19"/>
    </location>
</feature>
<name>A0AAV4ATL6_9GAST</name>
<keyword evidence="3" id="KW-1185">Reference proteome</keyword>